<evidence type="ECO:0000313" key="4">
    <source>
        <dbReference type="EMBL" id="KKK83618.1"/>
    </source>
</evidence>
<dbReference type="EMBL" id="LAZR01052138">
    <property type="protein sequence ID" value="KKK83618.1"/>
    <property type="molecule type" value="Genomic_DNA"/>
</dbReference>
<dbReference type="InterPro" id="IPR013785">
    <property type="entry name" value="Aldolase_TIM"/>
</dbReference>
<feature type="non-terminal residue" evidence="4">
    <location>
        <position position="222"/>
    </location>
</feature>
<organism evidence="4">
    <name type="scientific">marine sediment metagenome</name>
    <dbReference type="NCBI Taxonomy" id="412755"/>
    <lineage>
        <taxon>unclassified sequences</taxon>
        <taxon>metagenomes</taxon>
        <taxon>ecological metagenomes</taxon>
    </lineage>
</organism>
<keyword evidence="1" id="KW-0285">Flavoprotein</keyword>
<dbReference type="GO" id="GO:0016491">
    <property type="term" value="F:oxidoreductase activity"/>
    <property type="evidence" value="ECO:0007669"/>
    <property type="project" value="UniProtKB-KW"/>
</dbReference>
<name>A0A0F8YQB1_9ZZZZ</name>
<feature type="domain" description="NADH:flavin oxidoreductase/NADH oxidase N-terminal" evidence="3">
    <location>
        <begin position="2"/>
        <end position="221"/>
    </location>
</feature>
<dbReference type="Gene3D" id="3.20.20.70">
    <property type="entry name" value="Aldolase class I"/>
    <property type="match status" value="1"/>
</dbReference>
<evidence type="ECO:0000256" key="1">
    <source>
        <dbReference type="ARBA" id="ARBA00022630"/>
    </source>
</evidence>
<sequence length="222" mass="24638">MKVFTPFNLKGLGLKNRIVKSATLENMATPEGLPTEETRRFYERLAKGGAGLIITGYAYVNESGQSFPLQNGIHRDRIVAEWQRITDAVHEQGGKIAMQIAHGGRQIKSRALGGRKSLAPSATPDLVYFTMPKPMTETEILQTIQDFGNAAARVKEAGFDAVQIHGAHGFLLSSFLSPLTNRRRDKWGGNFDNRFRFLAETCNAVRRAVGPDFPVLYKLNMT</sequence>
<dbReference type="Pfam" id="PF00724">
    <property type="entry name" value="Oxidored_FMN"/>
    <property type="match status" value="1"/>
</dbReference>
<dbReference type="PANTHER" id="PTHR43656:SF2">
    <property type="entry name" value="BINDING OXIDOREDUCTASE, PUTATIVE (AFU_ORTHOLOGUE AFUA_2G08260)-RELATED"/>
    <property type="match status" value="1"/>
</dbReference>
<protein>
    <recommendedName>
        <fullName evidence="3">NADH:flavin oxidoreductase/NADH oxidase N-terminal domain-containing protein</fullName>
    </recommendedName>
</protein>
<dbReference type="GO" id="GO:0010181">
    <property type="term" value="F:FMN binding"/>
    <property type="evidence" value="ECO:0007669"/>
    <property type="project" value="InterPro"/>
</dbReference>
<dbReference type="PANTHER" id="PTHR43656">
    <property type="entry name" value="BINDING OXIDOREDUCTASE, PUTATIVE (AFU_ORTHOLOGUE AFUA_2G08260)-RELATED"/>
    <property type="match status" value="1"/>
</dbReference>
<dbReference type="CDD" id="cd02803">
    <property type="entry name" value="OYE_like_FMN_family"/>
    <property type="match status" value="1"/>
</dbReference>
<dbReference type="SUPFAM" id="SSF51395">
    <property type="entry name" value="FMN-linked oxidoreductases"/>
    <property type="match status" value="1"/>
</dbReference>
<evidence type="ECO:0000256" key="2">
    <source>
        <dbReference type="ARBA" id="ARBA00023002"/>
    </source>
</evidence>
<dbReference type="InterPro" id="IPR001155">
    <property type="entry name" value="OxRdtase_FMN_N"/>
</dbReference>
<keyword evidence="2" id="KW-0560">Oxidoreductase</keyword>
<comment type="caution">
    <text evidence="4">The sequence shown here is derived from an EMBL/GenBank/DDBJ whole genome shotgun (WGS) entry which is preliminary data.</text>
</comment>
<dbReference type="AlphaFoldDB" id="A0A0F8YQB1"/>
<gene>
    <name evidence="4" type="ORF">LCGC14_2791550</name>
</gene>
<reference evidence="4" key="1">
    <citation type="journal article" date="2015" name="Nature">
        <title>Complex archaea that bridge the gap between prokaryotes and eukaryotes.</title>
        <authorList>
            <person name="Spang A."/>
            <person name="Saw J.H."/>
            <person name="Jorgensen S.L."/>
            <person name="Zaremba-Niedzwiedzka K."/>
            <person name="Martijn J."/>
            <person name="Lind A.E."/>
            <person name="van Eijk R."/>
            <person name="Schleper C."/>
            <person name="Guy L."/>
            <person name="Ettema T.J."/>
        </authorList>
    </citation>
    <scope>NUCLEOTIDE SEQUENCE</scope>
</reference>
<accession>A0A0F8YQB1</accession>
<evidence type="ECO:0000259" key="3">
    <source>
        <dbReference type="Pfam" id="PF00724"/>
    </source>
</evidence>
<dbReference type="InterPro" id="IPR051799">
    <property type="entry name" value="NADH_flavin_oxidoreductase"/>
</dbReference>
<proteinExistence type="predicted"/>